<protein>
    <submittedName>
        <fullName evidence="3">Uncharacterized protein LOC108682638</fullName>
    </submittedName>
</protein>
<gene>
    <name evidence="3" type="primary">LOC108682638</name>
</gene>
<dbReference type="InterPro" id="IPR006342">
    <property type="entry name" value="FkbM_mtfrase"/>
</dbReference>
<sequence>MGQPAHLRGHDIHFQPWGLGTVKGATEKLPAFTYREILKKIGEEESVIDYLKMDIEGAELEFFNDVLTDDVELLANVKQIGMEIHPAESTTYRDEIWRQVERLRYFNFSQVFSQLNSVKSNLRQFENKTVSCCYEILWVNEKFRKKNV</sequence>
<dbReference type="PANTHER" id="PTHR32026">
    <property type="entry name" value="METHYLTRANSFERASE-LIKE PROTEIN 24"/>
    <property type="match status" value="1"/>
</dbReference>
<dbReference type="GeneID" id="108682638"/>
<evidence type="ECO:0000313" key="3">
    <source>
        <dbReference type="RefSeq" id="XP_018027331.1"/>
    </source>
</evidence>
<dbReference type="KEGG" id="hazt:108682638"/>
<organism evidence="2 3">
    <name type="scientific">Hyalella azteca</name>
    <name type="common">Amphipod</name>
    <dbReference type="NCBI Taxonomy" id="294128"/>
    <lineage>
        <taxon>Eukaryota</taxon>
        <taxon>Metazoa</taxon>
        <taxon>Ecdysozoa</taxon>
        <taxon>Arthropoda</taxon>
        <taxon>Crustacea</taxon>
        <taxon>Multicrustacea</taxon>
        <taxon>Malacostraca</taxon>
        <taxon>Eumalacostraca</taxon>
        <taxon>Peracarida</taxon>
        <taxon>Amphipoda</taxon>
        <taxon>Senticaudata</taxon>
        <taxon>Talitrida</taxon>
        <taxon>Talitroidea</taxon>
        <taxon>Hyalellidae</taxon>
        <taxon>Hyalella</taxon>
    </lineage>
</organism>
<evidence type="ECO:0000259" key="1">
    <source>
        <dbReference type="Pfam" id="PF05050"/>
    </source>
</evidence>
<dbReference type="Proteomes" id="UP000694843">
    <property type="component" value="Unplaced"/>
</dbReference>
<dbReference type="SUPFAM" id="SSF53335">
    <property type="entry name" value="S-adenosyl-L-methionine-dependent methyltransferases"/>
    <property type="match status" value="1"/>
</dbReference>
<dbReference type="AlphaFoldDB" id="A0A8B7PPG5"/>
<keyword evidence="2" id="KW-1185">Reference proteome</keyword>
<accession>A0A8B7PPG5</accession>
<dbReference type="OrthoDB" id="10006218at2759"/>
<feature type="domain" description="Methyltransferase FkbM" evidence="1">
    <location>
        <begin position="27"/>
        <end position="98"/>
    </location>
</feature>
<name>A0A8B7PPG5_HYAAZ</name>
<dbReference type="Pfam" id="PF05050">
    <property type="entry name" value="Methyltransf_21"/>
    <property type="match status" value="1"/>
</dbReference>
<dbReference type="InterPro" id="IPR029063">
    <property type="entry name" value="SAM-dependent_MTases_sf"/>
</dbReference>
<reference evidence="3" key="1">
    <citation type="submission" date="2025-08" db="UniProtKB">
        <authorList>
            <consortium name="RefSeq"/>
        </authorList>
    </citation>
    <scope>IDENTIFICATION</scope>
    <source>
        <tissue evidence="3">Whole organism</tissue>
    </source>
</reference>
<dbReference type="PANTHER" id="PTHR32026:SF10">
    <property type="entry name" value="METHYLTRANSFERASE-LIKE PROTEIN 24-RELATED"/>
    <property type="match status" value="1"/>
</dbReference>
<dbReference type="RefSeq" id="XP_018027331.1">
    <property type="nucleotide sequence ID" value="XM_018171842.2"/>
</dbReference>
<evidence type="ECO:0000313" key="2">
    <source>
        <dbReference type="Proteomes" id="UP000694843"/>
    </source>
</evidence>
<proteinExistence type="predicted"/>
<dbReference type="InterPro" id="IPR026913">
    <property type="entry name" value="METTL24"/>
</dbReference>